<keyword evidence="1" id="KW-0732">Signal</keyword>
<keyword evidence="3" id="KW-1185">Reference proteome</keyword>
<reference evidence="2" key="1">
    <citation type="submission" date="2021-04" db="EMBL/GenBank/DDBJ databases">
        <title>The genome sequence of Ideonella sp. 4Y11.</title>
        <authorList>
            <person name="Liu Y."/>
        </authorList>
    </citation>
    <scope>NUCLEOTIDE SEQUENCE</scope>
    <source>
        <strain evidence="2">4Y11</strain>
    </source>
</reference>
<name>A0A940YFZ8_9BURK</name>
<dbReference type="RefSeq" id="WP_210800443.1">
    <property type="nucleotide sequence ID" value="NZ_JAGQDE010000002.1"/>
</dbReference>
<organism evidence="2 3">
    <name type="scientific">Ideonella aquatica</name>
    <dbReference type="NCBI Taxonomy" id="2824119"/>
    <lineage>
        <taxon>Bacteria</taxon>
        <taxon>Pseudomonadati</taxon>
        <taxon>Pseudomonadota</taxon>
        <taxon>Betaproteobacteria</taxon>
        <taxon>Burkholderiales</taxon>
        <taxon>Sphaerotilaceae</taxon>
        <taxon>Ideonella</taxon>
    </lineage>
</organism>
<comment type="caution">
    <text evidence="2">The sequence shown here is derived from an EMBL/GenBank/DDBJ whole genome shotgun (WGS) entry which is preliminary data.</text>
</comment>
<feature type="chain" id="PRO_5036886471" description="OmpW family protein" evidence="1">
    <location>
        <begin position="23"/>
        <end position="187"/>
    </location>
</feature>
<sequence length="187" mass="19046">MRAIRSIPVCLALLAALSSAQAAPTGDGLQLTEPTGWTSWQTHLSIVTVSPPMPASLVNAPALGAARVSSDLFFDVGRLGDGGGLRATGALLLGSRSLALGAGSTSTLWRSVGLPDNPADAAATPYVGVGYSAWWTRAGVGLSADLGLMAQRPGQGLRALTGGSSLDNTVRALQLSPVFQLNLSYAF</sequence>
<gene>
    <name evidence="2" type="ORF">KAK06_03615</name>
</gene>
<dbReference type="EMBL" id="JAGQDE010000002">
    <property type="protein sequence ID" value="MBQ0958037.1"/>
    <property type="molecule type" value="Genomic_DNA"/>
</dbReference>
<proteinExistence type="predicted"/>
<evidence type="ECO:0000313" key="2">
    <source>
        <dbReference type="EMBL" id="MBQ0958037.1"/>
    </source>
</evidence>
<accession>A0A940YFZ8</accession>
<evidence type="ECO:0008006" key="4">
    <source>
        <dbReference type="Google" id="ProtNLM"/>
    </source>
</evidence>
<dbReference type="AlphaFoldDB" id="A0A940YFZ8"/>
<protein>
    <recommendedName>
        <fullName evidence="4">OmpW family protein</fullName>
    </recommendedName>
</protein>
<evidence type="ECO:0000313" key="3">
    <source>
        <dbReference type="Proteomes" id="UP000678374"/>
    </source>
</evidence>
<dbReference type="Proteomes" id="UP000678374">
    <property type="component" value="Unassembled WGS sequence"/>
</dbReference>
<feature type="signal peptide" evidence="1">
    <location>
        <begin position="1"/>
        <end position="22"/>
    </location>
</feature>
<evidence type="ECO:0000256" key="1">
    <source>
        <dbReference type="SAM" id="SignalP"/>
    </source>
</evidence>